<protein>
    <submittedName>
        <fullName evidence="2">Uncharacterized protein</fullName>
    </submittedName>
</protein>
<dbReference type="Proteomes" id="UP000008068">
    <property type="component" value="Unassembled WGS sequence"/>
</dbReference>
<gene>
    <name evidence="2" type="ORF">CAEBREN_24220</name>
</gene>
<reference evidence="3" key="1">
    <citation type="submission" date="2011-07" db="EMBL/GenBank/DDBJ databases">
        <authorList>
            <consortium name="Caenorhabditis brenneri Sequencing and Analysis Consortium"/>
            <person name="Wilson R.K."/>
        </authorList>
    </citation>
    <scope>NUCLEOTIDE SEQUENCE [LARGE SCALE GENOMIC DNA]</scope>
    <source>
        <strain evidence="3">PB2801</strain>
    </source>
</reference>
<sequence>MLSYKSLFALLAVIGMPFALPIGGDTGSGSHAPTVRELAQSINQTHIFPNICGLPNTPPPIFEHLFCDELLFHALREAFDENYVPRASSVRTLPPLPVTLPPIPILPSV</sequence>
<keyword evidence="1" id="KW-0732">Signal</keyword>
<name>G0NY50_CAEBE</name>
<dbReference type="InParanoid" id="G0NY50"/>
<dbReference type="AlphaFoldDB" id="G0NY50"/>
<feature type="chain" id="PRO_5003405655" evidence="1">
    <location>
        <begin position="20"/>
        <end position="109"/>
    </location>
</feature>
<feature type="signal peptide" evidence="1">
    <location>
        <begin position="1"/>
        <end position="19"/>
    </location>
</feature>
<evidence type="ECO:0000256" key="1">
    <source>
        <dbReference type="SAM" id="SignalP"/>
    </source>
</evidence>
<dbReference type="HOGENOM" id="CLU_2415229_0_0_1"/>
<accession>G0NY50</accession>
<evidence type="ECO:0000313" key="2">
    <source>
        <dbReference type="EMBL" id="EGT39915.1"/>
    </source>
</evidence>
<proteinExistence type="predicted"/>
<dbReference type="EMBL" id="GL379976">
    <property type="protein sequence ID" value="EGT39915.1"/>
    <property type="molecule type" value="Genomic_DNA"/>
</dbReference>
<evidence type="ECO:0000313" key="3">
    <source>
        <dbReference type="Proteomes" id="UP000008068"/>
    </source>
</evidence>
<organism evidence="3">
    <name type="scientific">Caenorhabditis brenneri</name>
    <name type="common">Nematode worm</name>
    <dbReference type="NCBI Taxonomy" id="135651"/>
    <lineage>
        <taxon>Eukaryota</taxon>
        <taxon>Metazoa</taxon>
        <taxon>Ecdysozoa</taxon>
        <taxon>Nematoda</taxon>
        <taxon>Chromadorea</taxon>
        <taxon>Rhabditida</taxon>
        <taxon>Rhabditina</taxon>
        <taxon>Rhabditomorpha</taxon>
        <taxon>Rhabditoidea</taxon>
        <taxon>Rhabditidae</taxon>
        <taxon>Peloderinae</taxon>
        <taxon>Caenorhabditis</taxon>
    </lineage>
</organism>
<keyword evidence="3" id="KW-1185">Reference proteome</keyword>